<accession>A0A834HQU2</accession>
<dbReference type="Proteomes" id="UP000625711">
    <property type="component" value="Unassembled WGS sequence"/>
</dbReference>
<proteinExistence type="predicted"/>
<comment type="caution">
    <text evidence="2">The sequence shown here is derived from an EMBL/GenBank/DDBJ whole genome shotgun (WGS) entry which is preliminary data.</text>
</comment>
<dbReference type="AlphaFoldDB" id="A0A834HQU2"/>
<evidence type="ECO:0000313" key="3">
    <source>
        <dbReference type="Proteomes" id="UP000625711"/>
    </source>
</evidence>
<dbReference type="EMBL" id="JAACXV010014609">
    <property type="protein sequence ID" value="KAF7265519.1"/>
    <property type="molecule type" value="Genomic_DNA"/>
</dbReference>
<evidence type="ECO:0000256" key="1">
    <source>
        <dbReference type="SAM" id="MobiDB-lite"/>
    </source>
</evidence>
<name>A0A834HQU2_RHYFE</name>
<feature type="compositionally biased region" description="Polar residues" evidence="1">
    <location>
        <begin position="11"/>
        <end position="21"/>
    </location>
</feature>
<evidence type="ECO:0000313" key="2">
    <source>
        <dbReference type="EMBL" id="KAF7265519.1"/>
    </source>
</evidence>
<sequence>MYTRRKLNYKPRNNSFKTLPNSGPEKPEPIPTIEMMRDEMGRSYSKAVSHFDPKDIYLTMEIGWILDRDSSASNDGKNCRSPDKKFVVESSYRKIGFTTVK</sequence>
<protein>
    <submittedName>
        <fullName evidence="2">Uncharacterized protein</fullName>
    </submittedName>
</protein>
<reference evidence="2" key="1">
    <citation type="submission" date="2020-08" db="EMBL/GenBank/DDBJ databases">
        <title>Genome sequencing and assembly of the red palm weevil Rhynchophorus ferrugineus.</title>
        <authorList>
            <person name="Dias G.B."/>
            <person name="Bergman C.M."/>
            <person name="Manee M."/>
        </authorList>
    </citation>
    <scope>NUCLEOTIDE SEQUENCE</scope>
    <source>
        <strain evidence="2">AA-2017</strain>
        <tissue evidence="2">Whole larva</tissue>
    </source>
</reference>
<keyword evidence="3" id="KW-1185">Reference proteome</keyword>
<feature type="region of interest" description="Disordered" evidence="1">
    <location>
        <begin position="1"/>
        <end position="30"/>
    </location>
</feature>
<organism evidence="2 3">
    <name type="scientific">Rhynchophorus ferrugineus</name>
    <name type="common">Red palm weevil</name>
    <name type="synonym">Curculio ferrugineus</name>
    <dbReference type="NCBI Taxonomy" id="354439"/>
    <lineage>
        <taxon>Eukaryota</taxon>
        <taxon>Metazoa</taxon>
        <taxon>Ecdysozoa</taxon>
        <taxon>Arthropoda</taxon>
        <taxon>Hexapoda</taxon>
        <taxon>Insecta</taxon>
        <taxon>Pterygota</taxon>
        <taxon>Neoptera</taxon>
        <taxon>Endopterygota</taxon>
        <taxon>Coleoptera</taxon>
        <taxon>Polyphaga</taxon>
        <taxon>Cucujiformia</taxon>
        <taxon>Curculionidae</taxon>
        <taxon>Dryophthorinae</taxon>
        <taxon>Rhynchophorus</taxon>
    </lineage>
</organism>
<gene>
    <name evidence="2" type="ORF">GWI33_021054</name>
</gene>